<gene>
    <name evidence="3" type="ORF">Harman_00270</name>
</gene>
<dbReference type="RefSeq" id="WP_137681816.1">
    <property type="nucleotide sequence ID" value="NZ_BIXZ01000001.1"/>
</dbReference>
<dbReference type="InterPro" id="IPR032689">
    <property type="entry name" value="TraG-D_C"/>
</dbReference>
<comment type="caution">
    <text evidence="3">The sequence shown here is derived from an EMBL/GenBank/DDBJ whole genome shotgun (WGS) entry which is preliminary data.</text>
</comment>
<dbReference type="Gene3D" id="3.40.50.300">
    <property type="entry name" value="P-loop containing nucleotide triphosphate hydrolases"/>
    <property type="match status" value="2"/>
</dbReference>
<evidence type="ECO:0000256" key="1">
    <source>
        <dbReference type="SAM" id="MobiDB-lite"/>
    </source>
</evidence>
<dbReference type="CDD" id="cd01127">
    <property type="entry name" value="TrwB_TraG_TraD_VirD4"/>
    <property type="match status" value="1"/>
</dbReference>
<evidence type="ECO:0000313" key="3">
    <source>
        <dbReference type="EMBL" id="GCF12092.1"/>
    </source>
</evidence>
<reference evidence="3 4" key="1">
    <citation type="submission" date="2019-02" db="EMBL/GenBank/DDBJ databases">
        <title>Haloarcula mannanilyticum sp. nov., a mannan degrading haloarchaeon isolated from commercial salt.</title>
        <authorList>
            <person name="Enomoto S."/>
            <person name="Shimane Y."/>
            <person name="Kamekura M."/>
            <person name="Ito T."/>
            <person name="Moriya O."/>
            <person name="Ihara K."/>
            <person name="Takahashi-Ando N."/>
            <person name="Fukushima Y."/>
            <person name="Yoshida Y."/>
            <person name="Usama R."/>
            <person name="Takai K."/>
            <person name="Minegishi H."/>
        </authorList>
    </citation>
    <scope>NUCLEOTIDE SEQUENCE [LARGE SCALE GENOMIC DNA]</scope>
    <source>
        <strain evidence="3 4">MD130-1</strain>
    </source>
</reference>
<name>A0A4C2ECQ2_9EURY</name>
<feature type="region of interest" description="Disordered" evidence="1">
    <location>
        <begin position="766"/>
        <end position="853"/>
    </location>
</feature>
<dbReference type="AlphaFoldDB" id="A0A4C2ECQ2"/>
<proteinExistence type="predicted"/>
<dbReference type="InterPro" id="IPR051162">
    <property type="entry name" value="T4SS_component"/>
</dbReference>
<organism evidence="3 4">
    <name type="scientific">Haloarcula mannanilytica</name>
    <dbReference type="NCBI Taxonomy" id="2509225"/>
    <lineage>
        <taxon>Archaea</taxon>
        <taxon>Methanobacteriati</taxon>
        <taxon>Methanobacteriota</taxon>
        <taxon>Stenosarchaea group</taxon>
        <taxon>Halobacteria</taxon>
        <taxon>Halobacteriales</taxon>
        <taxon>Haloarculaceae</taxon>
        <taxon>Haloarcula</taxon>
    </lineage>
</organism>
<feature type="domain" description="TraD/TraG TraM recognition site" evidence="2">
    <location>
        <begin position="665"/>
        <end position="739"/>
    </location>
</feature>
<feature type="compositionally biased region" description="Basic and acidic residues" evidence="1">
    <location>
        <begin position="802"/>
        <end position="813"/>
    </location>
</feature>
<dbReference type="OrthoDB" id="214394at2157"/>
<evidence type="ECO:0000259" key="2">
    <source>
        <dbReference type="Pfam" id="PF12696"/>
    </source>
</evidence>
<dbReference type="SUPFAM" id="SSF52540">
    <property type="entry name" value="P-loop containing nucleoside triphosphate hydrolases"/>
    <property type="match status" value="1"/>
</dbReference>
<dbReference type="PANTHER" id="PTHR30121">
    <property type="entry name" value="UNCHARACTERIZED PROTEIN YJGR-RELATED"/>
    <property type="match status" value="1"/>
</dbReference>
<dbReference type="Pfam" id="PF12696">
    <property type="entry name" value="TraG-D_C"/>
    <property type="match status" value="1"/>
</dbReference>
<sequence length="1187" mass="131719">MEADDELPVPVDETRQYIRVTPTDAPLDPHTVEAQFERLHQLKSQEIDSKLWGLLEAPPPTVEVYLVAPQEDTQTIQYYFGIDTPDLHESLERVLRTVFPDSYEFQTVQWAPTLVPDQPATGVQFEGRPDMKQDWQTRLTPLETFHQDSDHVRTPLATVVEAFAATEGPALLQMLIRPKSDWTVERDMYKHALEEGKETWVGKLIGALLGPSDLDQPDRPIPVADRARLEELDERNPRRSFELNIRGLLFDERDRHVADDLATAFSEVSHSCYELSGTVHRDTDAQALRTKVCNREFDPADYETLDTYLPLTSPTSPGIVVDASELGSLCLLDGSALPAEARRQLATTPGERQGLPLPPPEQLQTYRGPGFTIGNPISQDGTVQPDPISLPPSLQPLHIGLIGKTGSGKSTSGTNALCRNHAATDGASIIIEPKGDGMVRSYLRAHYATYGTLENVLYFDCSKVVPAFSFFDIRDDLDAGVARTTAVEETADHYLEILAGIMGPDRFQQAVRSPDIIRYLVKALFDPVNGDDAFSHRDLHSAVRQMHERQSAPAVSDDDLERMLAGVVANRARSFDEIMQGVANRLEKIPMDRRLARVFNHVPQEGDPHFDLEDYLDEDTVIIFDTSGLRSDARQAMTRVILSNLWTALRRRAKRSPDADSYNLVNVYLEEAATVASSDILQELLAQSRSFGCSITLAMQFPEQLRAADENAYRELLNNVSTYVIGNVPIDRRLAERLATTDLSADEIGAVLRAIRRGEWLARLPADFGQPEPRPFRVESLPLPPGHPDSPGETVASETVDDLERSVAERTREQAGLTLGTPSTPDEDETDDGAASPTADRLDSVLPRTNRLPPTVRYDGTVHALCCTGCENRYDTGIEGMKRAISCCSSLDAVDRDDVPICSIQLKLTPDERDASEWSDTQLLFLQAVYNAQQLRYVPLEYDLLSDSMLRLQEYVDIDSEAIQDLRDASLLSHDTDHPHRLYSVTPAGRDEISEHYRRGVEYGHGKGDLEESSEHVLAVEVGRRYLEAEYLEDDESPVVDVVPYYEPSANETATVPAAAAMGSDSDDIADAIAESEQRRLDVAGLDADGSVVVAVEAERINNDVHRAAPADFDKMAACDVEEAIWVVMSQSDGHDLLDILRSPADGEPRVEKSYAETTPPQQFRLDAPGCTAIYPVSWLQGKLPDK</sequence>
<dbReference type="PANTHER" id="PTHR30121:SF6">
    <property type="entry name" value="SLR6007 PROTEIN"/>
    <property type="match status" value="1"/>
</dbReference>
<dbReference type="InterPro" id="IPR027417">
    <property type="entry name" value="P-loop_NTPase"/>
</dbReference>
<dbReference type="Proteomes" id="UP000304382">
    <property type="component" value="Unassembled WGS sequence"/>
</dbReference>
<dbReference type="EMBL" id="BIXZ01000001">
    <property type="protein sequence ID" value="GCF12092.1"/>
    <property type="molecule type" value="Genomic_DNA"/>
</dbReference>
<keyword evidence="4" id="KW-1185">Reference proteome</keyword>
<evidence type="ECO:0000313" key="4">
    <source>
        <dbReference type="Proteomes" id="UP000304382"/>
    </source>
</evidence>
<protein>
    <recommendedName>
        <fullName evidence="2">TraD/TraG TraM recognition site domain-containing protein</fullName>
    </recommendedName>
</protein>
<accession>A0A4C2ECQ2</accession>